<gene>
    <name evidence="2" type="ORF">Tco_1081459</name>
</gene>
<dbReference type="SUPFAM" id="SSF53098">
    <property type="entry name" value="Ribonuclease H-like"/>
    <property type="match status" value="1"/>
</dbReference>
<evidence type="ECO:0000259" key="1">
    <source>
        <dbReference type="PROSITE" id="PS50994"/>
    </source>
</evidence>
<sequence>MVPRTVLTRSGPISLNTARPVNTVQPRIAVNNAGPMKNVINNAYSTARRPFNKITAANNSNFTKKVNIVKGTRVNTARPKAILSVVKGNKGNVVKASACWVWRPKHKVLDHGNPQQDLKDKGVINSRCSRHMIGNISYLTDYEEIDGRFVAFGGNSKGGKIIGKDFKLTDESHVLLKVPRKDNMYSVDLKNVVPQGGLTCLFTKAIPDESNLWHRRLGHVNFKTMNKLGNQHRASCIENIIYLKVKVIRCDNRAEFKNSVMNQFCEMKGIKRELSVARTPQQNGVAKRKNRTLIKAARTMLADS</sequence>
<dbReference type="Gene3D" id="3.30.420.10">
    <property type="entry name" value="Ribonuclease H-like superfamily/Ribonuclease H"/>
    <property type="match status" value="1"/>
</dbReference>
<dbReference type="InterPro" id="IPR025724">
    <property type="entry name" value="GAG-pre-integrase_dom"/>
</dbReference>
<accession>A0ABQ5HYI7</accession>
<dbReference type="PANTHER" id="PTHR42648:SF32">
    <property type="entry name" value="RIBONUCLEASE H-LIKE DOMAIN, GAG-PRE-INTEGRASE DOMAIN PROTEIN-RELATED"/>
    <property type="match status" value="1"/>
</dbReference>
<dbReference type="Proteomes" id="UP001151760">
    <property type="component" value="Unassembled WGS sequence"/>
</dbReference>
<dbReference type="PANTHER" id="PTHR42648">
    <property type="entry name" value="TRANSPOSASE, PUTATIVE-RELATED"/>
    <property type="match status" value="1"/>
</dbReference>
<organism evidence="2 3">
    <name type="scientific">Tanacetum coccineum</name>
    <dbReference type="NCBI Taxonomy" id="301880"/>
    <lineage>
        <taxon>Eukaryota</taxon>
        <taxon>Viridiplantae</taxon>
        <taxon>Streptophyta</taxon>
        <taxon>Embryophyta</taxon>
        <taxon>Tracheophyta</taxon>
        <taxon>Spermatophyta</taxon>
        <taxon>Magnoliopsida</taxon>
        <taxon>eudicotyledons</taxon>
        <taxon>Gunneridae</taxon>
        <taxon>Pentapetalae</taxon>
        <taxon>asterids</taxon>
        <taxon>campanulids</taxon>
        <taxon>Asterales</taxon>
        <taxon>Asteraceae</taxon>
        <taxon>Asteroideae</taxon>
        <taxon>Anthemideae</taxon>
        <taxon>Anthemidinae</taxon>
        <taxon>Tanacetum</taxon>
    </lineage>
</organism>
<dbReference type="InterPro" id="IPR036397">
    <property type="entry name" value="RNaseH_sf"/>
</dbReference>
<name>A0ABQ5HYI7_9ASTR</name>
<reference evidence="2" key="1">
    <citation type="journal article" date="2022" name="Int. J. Mol. Sci.">
        <title>Draft Genome of Tanacetum Coccineum: Genomic Comparison of Closely Related Tanacetum-Family Plants.</title>
        <authorList>
            <person name="Yamashiro T."/>
            <person name="Shiraishi A."/>
            <person name="Nakayama K."/>
            <person name="Satake H."/>
        </authorList>
    </citation>
    <scope>NUCLEOTIDE SEQUENCE</scope>
</reference>
<comment type="caution">
    <text evidence="2">The sequence shown here is derived from an EMBL/GenBank/DDBJ whole genome shotgun (WGS) entry which is preliminary data.</text>
</comment>
<dbReference type="PROSITE" id="PS50994">
    <property type="entry name" value="INTEGRASE"/>
    <property type="match status" value="1"/>
</dbReference>
<protein>
    <submittedName>
        <fullName evidence="2">Ribonuclease H-like domain-containing protein</fullName>
    </submittedName>
</protein>
<keyword evidence="3" id="KW-1185">Reference proteome</keyword>
<dbReference type="InterPro" id="IPR039537">
    <property type="entry name" value="Retrotran_Ty1/copia-like"/>
</dbReference>
<dbReference type="EMBL" id="BQNB010020126">
    <property type="protein sequence ID" value="GJT92614.1"/>
    <property type="molecule type" value="Genomic_DNA"/>
</dbReference>
<evidence type="ECO:0000313" key="2">
    <source>
        <dbReference type="EMBL" id="GJT92614.1"/>
    </source>
</evidence>
<dbReference type="InterPro" id="IPR001584">
    <property type="entry name" value="Integrase_cat-core"/>
</dbReference>
<proteinExistence type="predicted"/>
<dbReference type="InterPro" id="IPR012337">
    <property type="entry name" value="RNaseH-like_sf"/>
</dbReference>
<feature type="domain" description="Integrase catalytic" evidence="1">
    <location>
        <begin position="175"/>
        <end position="304"/>
    </location>
</feature>
<evidence type="ECO:0000313" key="3">
    <source>
        <dbReference type="Proteomes" id="UP001151760"/>
    </source>
</evidence>
<dbReference type="Pfam" id="PF13976">
    <property type="entry name" value="gag_pre-integrs"/>
    <property type="match status" value="1"/>
</dbReference>
<reference evidence="2" key="2">
    <citation type="submission" date="2022-01" db="EMBL/GenBank/DDBJ databases">
        <authorList>
            <person name="Yamashiro T."/>
            <person name="Shiraishi A."/>
            <person name="Satake H."/>
            <person name="Nakayama K."/>
        </authorList>
    </citation>
    <scope>NUCLEOTIDE SEQUENCE</scope>
</reference>